<proteinExistence type="predicted"/>
<organism evidence="3">
    <name type="scientific">Tanacetum cinerariifolium</name>
    <name type="common">Dalmatian daisy</name>
    <name type="synonym">Chrysanthemum cinerariifolium</name>
    <dbReference type="NCBI Taxonomy" id="118510"/>
    <lineage>
        <taxon>Eukaryota</taxon>
        <taxon>Viridiplantae</taxon>
        <taxon>Streptophyta</taxon>
        <taxon>Embryophyta</taxon>
        <taxon>Tracheophyta</taxon>
        <taxon>Spermatophyta</taxon>
        <taxon>Magnoliopsida</taxon>
        <taxon>eudicotyledons</taxon>
        <taxon>Gunneridae</taxon>
        <taxon>Pentapetalae</taxon>
        <taxon>asterids</taxon>
        <taxon>campanulids</taxon>
        <taxon>Asterales</taxon>
        <taxon>Asteraceae</taxon>
        <taxon>Asteroideae</taxon>
        <taxon>Anthemideae</taxon>
        <taxon>Anthemidinae</taxon>
        <taxon>Tanacetum</taxon>
    </lineage>
</organism>
<feature type="non-terminal residue" evidence="3">
    <location>
        <position position="1"/>
    </location>
</feature>
<dbReference type="AlphaFoldDB" id="A0A699IB98"/>
<feature type="region of interest" description="Disordered" evidence="1">
    <location>
        <begin position="176"/>
        <end position="219"/>
    </location>
</feature>
<name>A0A699IB98_TANCI</name>
<evidence type="ECO:0000256" key="2">
    <source>
        <dbReference type="SAM" id="Phobius"/>
    </source>
</evidence>
<keyword evidence="2" id="KW-1133">Transmembrane helix</keyword>
<protein>
    <submittedName>
        <fullName evidence="3">Uncharacterized protein</fullName>
    </submittedName>
</protein>
<evidence type="ECO:0000256" key="1">
    <source>
        <dbReference type="SAM" id="MobiDB-lite"/>
    </source>
</evidence>
<feature type="compositionally biased region" description="Polar residues" evidence="1">
    <location>
        <begin position="207"/>
        <end position="219"/>
    </location>
</feature>
<dbReference type="EMBL" id="BKCJ010276722">
    <property type="protein sequence ID" value="GEZ41987.1"/>
    <property type="molecule type" value="Genomic_DNA"/>
</dbReference>
<feature type="transmembrane region" description="Helical" evidence="2">
    <location>
        <begin position="137"/>
        <end position="158"/>
    </location>
</feature>
<accession>A0A699IB98</accession>
<keyword evidence="2" id="KW-0472">Membrane</keyword>
<feature type="region of interest" description="Disordered" evidence="1">
    <location>
        <begin position="46"/>
        <end position="65"/>
    </location>
</feature>
<gene>
    <name evidence="3" type="ORF">Tci_513960</name>
</gene>
<reference evidence="3" key="1">
    <citation type="journal article" date="2019" name="Sci. Rep.">
        <title>Draft genome of Tanacetum cinerariifolium, the natural source of mosquito coil.</title>
        <authorList>
            <person name="Yamashiro T."/>
            <person name="Shiraishi A."/>
            <person name="Satake H."/>
            <person name="Nakayama K."/>
        </authorList>
    </citation>
    <scope>NUCLEOTIDE SEQUENCE</scope>
</reference>
<sequence>VLVPRRHDSYVDGASIKHAAEFCVHGLPTKRKEKHKRGECWDQGAGASNASCDGSPKASNSSPLVSPTANINMPRGLYNVDVAATFGVSLTNVGDFDVLIKDIEADDSTIVDALVAENLNVDESRIVLLWKRLVPDLLILCMVISFVSIPITVVTPVVPTPIVEMTNDGFQTVGKKKKKSKSKSINRGQIGGHSVKQNVRNQPPKATITSTKEGNNTMSNSYVALEDESDEYIENVYDESANLFHSKTSESSSTFATAAG</sequence>
<evidence type="ECO:0000313" key="3">
    <source>
        <dbReference type="EMBL" id="GEZ41987.1"/>
    </source>
</evidence>
<keyword evidence="2" id="KW-0812">Transmembrane</keyword>
<comment type="caution">
    <text evidence="3">The sequence shown here is derived from an EMBL/GenBank/DDBJ whole genome shotgun (WGS) entry which is preliminary data.</text>
</comment>